<reference evidence="1 2" key="1">
    <citation type="submission" date="2024-02" db="EMBL/GenBank/DDBJ databases">
        <title>De novo assembly and annotation of 12 fungi associated with fruit tree decline syndrome in Ontario, Canada.</title>
        <authorList>
            <person name="Sulman M."/>
            <person name="Ellouze W."/>
            <person name="Ilyukhin E."/>
        </authorList>
    </citation>
    <scope>NUCLEOTIDE SEQUENCE [LARGE SCALE GENOMIC DNA]</scope>
    <source>
        <strain evidence="1 2">FDS-637</strain>
    </source>
</reference>
<sequence length="132" mass="15048">MSLDILPERTKITNIELNTFHLEASFLSALPVCDAISERASTIEILALLKTFISHKHIAWIRGLSREPLEKRMDIIRKRVDGFLLAAPMRLFNEREYYEMSENPRLLSVGFALLREADDPAATPLSDQGPLR</sequence>
<dbReference type="GeneID" id="92013099"/>
<protein>
    <submittedName>
        <fullName evidence="1">Uncharacterized protein</fullName>
    </submittedName>
</protein>
<comment type="caution">
    <text evidence="1">The sequence shown here is derived from an EMBL/GenBank/DDBJ whole genome shotgun (WGS) entry which is preliminary data.</text>
</comment>
<accession>A0ABR3C7L0</accession>
<evidence type="ECO:0000313" key="2">
    <source>
        <dbReference type="Proteomes" id="UP001430584"/>
    </source>
</evidence>
<dbReference type="RefSeq" id="XP_066629648.1">
    <property type="nucleotide sequence ID" value="XM_066780419.1"/>
</dbReference>
<proteinExistence type="predicted"/>
<gene>
    <name evidence="1" type="ORF">SLS55_009014</name>
</gene>
<dbReference type="EMBL" id="JAJVCZ030000009">
    <property type="protein sequence ID" value="KAL0256619.1"/>
    <property type="molecule type" value="Genomic_DNA"/>
</dbReference>
<dbReference type="Proteomes" id="UP001430584">
    <property type="component" value="Unassembled WGS sequence"/>
</dbReference>
<evidence type="ECO:0000313" key="1">
    <source>
        <dbReference type="EMBL" id="KAL0256619.1"/>
    </source>
</evidence>
<name>A0ABR3C7L0_9PEZI</name>
<organism evidence="1 2">
    <name type="scientific">Diplodia seriata</name>
    <dbReference type="NCBI Taxonomy" id="420778"/>
    <lineage>
        <taxon>Eukaryota</taxon>
        <taxon>Fungi</taxon>
        <taxon>Dikarya</taxon>
        <taxon>Ascomycota</taxon>
        <taxon>Pezizomycotina</taxon>
        <taxon>Dothideomycetes</taxon>
        <taxon>Dothideomycetes incertae sedis</taxon>
        <taxon>Botryosphaeriales</taxon>
        <taxon>Botryosphaeriaceae</taxon>
        <taxon>Diplodia</taxon>
    </lineage>
</organism>
<keyword evidence="2" id="KW-1185">Reference proteome</keyword>